<dbReference type="GO" id="GO:0015940">
    <property type="term" value="P:pantothenate biosynthetic process"/>
    <property type="evidence" value="ECO:0007669"/>
    <property type="project" value="UniProtKB-KW"/>
</dbReference>
<dbReference type="FunFam" id="1.10.1040.10:FF:000017">
    <property type="entry name" value="2-dehydropantoate 2-reductase"/>
    <property type="match status" value="1"/>
</dbReference>
<evidence type="ECO:0000313" key="15">
    <source>
        <dbReference type="Proteomes" id="UP000235611"/>
    </source>
</evidence>
<dbReference type="AlphaFoldDB" id="A0AAP8MWV6"/>
<evidence type="ECO:0000256" key="9">
    <source>
        <dbReference type="ARBA" id="ARBA00048793"/>
    </source>
</evidence>
<dbReference type="Gene3D" id="3.40.50.720">
    <property type="entry name" value="NAD(P)-binding Rossmann-like Domain"/>
    <property type="match status" value="1"/>
</dbReference>
<keyword evidence="5 10" id="KW-0566">Pantothenate biosynthesis</keyword>
<dbReference type="SUPFAM" id="SSF48179">
    <property type="entry name" value="6-phosphogluconate dehydrogenase C-terminal domain-like"/>
    <property type="match status" value="1"/>
</dbReference>
<reference evidence="15" key="1">
    <citation type="submission" date="2016-07" db="EMBL/GenBank/DDBJ databases">
        <title>Nontailed viruses are major unrecognized killers of bacteria in the ocean.</title>
        <authorList>
            <person name="Kauffman K."/>
            <person name="Hussain F."/>
            <person name="Yang J."/>
            <person name="Arevalo P."/>
            <person name="Brown J."/>
            <person name="Cutler M."/>
            <person name="Kelly L."/>
            <person name="Polz M.F."/>
        </authorList>
    </citation>
    <scope>NUCLEOTIDE SEQUENCE [LARGE SCALE GENOMIC DNA]</scope>
    <source>
        <strain evidence="15">10N.222.49.A5</strain>
    </source>
</reference>
<organism evidence="14 15">
    <name type="scientific">Vibrio breoganii</name>
    <dbReference type="NCBI Taxonomy" id="553239"/>
    <lineage>
        <taxon>Bacteria</taxon>
        <taxon>Pseudomonadati</taxon>
        <taxon>Pseudomonadota</taxon>
        <taxon>Gammaproteobacteria</taxon>
        <taxon>Vibrionales</taxon>
        <taxon>Vibrionaceae</taxon>
        <taxon>Vibrio</taxon>
    </lineage>
</organism>
<evidence type="ECO:0000256" key="4">
    <source>
        <dbReference type="ARBA" id="ARBA00019465"/>
    </source>
</evidence>
<dbReference type="InterPro" id="IPR013332">
    <property type="entry name" value="KPR_N"/>
</dbReference>
<comment type="pathway">
    <text evidence="1 10">Cofactor biosynthesis; (R)-pantothenate biosynthesis; (R)-pantoate from 3-methyl-2-oxobutanoate: step 2/2.</text>
</comment>
<dbReference type="EC" id="1.1.1.169" evidence="3 10"/>
<evidence type="ECO:0000256" key="3">
    <source>
        <dbReference type="ARBA" id="ARBA00013014"/>
    </source>
</evidence>
<dbReference type="Pfam" id="PF08546">
    <property type="entry name" value="ApbA_C"/>
    <property type="match status" value="1"/>
</dbReference>
<keyword evidence="7 10" id="KW-0560">Oxidoreductase</keyword>
<dbReference type="GO" id="GO:0008677">
    <property type="term" value="F:2-dehydropantoate 2-reductase activity"/>
    <property type="evidence" value="ECO:0007669"/>
    <property type="project" value="UniProtKB-EC"/>
</dbReference>
<dbReference type="PANTHER" id="PTHR43765">
    <property type="entry name" value="2-DEHYDROPANTOATE 2-REDUCTASE-RELATED"/>
    <property type="match status" value="1"/>
</dbReference>
<evidence type="ECO:0000256" key="11">
    <source>
        <dbReference type="SAM" id="Phobius"/>
    </source>
</evidence>
<evidence type="ECO:0000256" key="2">
    <source>
        <dbReference type="ARBA" id="ARBA00007870"/>
    </source>
</evidence>
<evidence type="ECO:0000256" key="8">
    <source>
        <dbReference type="ARBA" id="ARBA00032024"/>
    </source>
</evidence>
<accession>A0AAP8MWV6</accession>
<dbReference type="GO" id="GO:0050661">
    <property type="term" value="F:NADP binding"/>
    <property type="evidence" value="ECO:0007669"/>
    <property type="project" value="TreeGrafter"/>
</dbReference>
<dbReference type="SUPFAM" id="SSF51735">
    <property type="entry name" value="NAD(P)-binding Rossmann-fold domains"/>
    <property type="match status" value="1"/>
</dbReference>
<keyword evidence="6 10" id="KW-0521">NADP</keyword>
<dbReference type="NCBIfam" id="TIGR00745">
    <property type="entry name" value="apbA_panE"/>
    <property type="match status" value="1"/>
</dbReference>
<feature type="transmembrane region" description="Helical" evidence="11">
    <location>
        <begin position="6"/>
        <end position="26"/>
    </location>
</feature>
<keyword evidence="11" id="KW-0472">Membrane</keyword>
<dbReference type="Pfam" id="PF02558">
    <property type="entry name" value="ApbA"/>
    <property type="match status" value="1"/>
</dbReference>
<evidence type="ECO:0000256" key="7">
    <source>
        <dbReference type="ARBA" id="ARBA00023002"/>
    </source>
</evidence>
<dbReference type="EMBL" id="MDBO01000074">
    <property type="protein sequence ID" value="PMP10278.1"/>
    <property type="molecule type" value="Genomic_DNA"/>
</dbReference>
<dbReference type="InterPro" id="IPR013328">
    <property type="entry name" value="6PGD_dom2"/>
</dbReference>
<dbReference type="PANTHER" id="PTHR43765:SF2">
    <property type="entry name" value="2-DEHYDROPANTOATE 2-REDUCTASE"/>
    <property type="match status" value="1"/>
</dbReference>
<protein>
    <recommendedName>
        <fullName evidence="4 10">2-dehydropantoate 2-reductase</fullName>
        <ecNumber evidence="3 10">1.1.1.169</ecNumber>
    </recommendedName>
    <alternativeName>
        <fullName evidence="8 10">Ketopantoate reductase</fullName>
    </alternativeName>
</protein>
<keyword evidence="11" id="KW-0812">Transmembrane</keyword>
<dbReference type="NCBIfam" id="NF005087">
    <property type="entry name" value="PRK06522.1-1"/>
    <property type="match status" value="1"/>
</dbReference>
<comment type="function">
    <text evidence="10">Catalyzes the NADPH-dependent reduction of ketopantoate into pantoic acid.</text>
</comment>
<evidence type="ECO:0000256" key="5">
    <source>
        <dbReference type="ARBA" id="ARBA00022655"/>
    </source>
</evidence>
<evidence type="ECO:0000256" key="6">
    <source>
        <dbReference type="ARBA" id="ARBA00022857"/>
    </source>
</evidence>
<evidence type="ECO:0000259" key="13">
    <source>
        <dbReference type="Pfam" id="PF08546"/>
    </source>
</evidence>
<dbReference type="InterPro" id="IPR036291">
    <property type="entry name" value="NAD(P)-bd_dom_sf"/>
</dbReference>
<dbReference type="InterPro" id="IPR008927">
    <property type="entry name" value="6-PGluconate_DH-like_C_sf"/>
</dbReference>
<comment type="catalytic activity">
    <reaction evidence="9 10">
        <text>(R)-pantoate + NADP(+) = 2-dehydropantoate + NADPH + H(+)</text>
        <dbReference type="Rhea" id="RHEA:16233"/>
        <dbReference type="ChEBI" id="CHEBI:11561"/>
        <dbReference type="ChEBI" id="CHEBI:15378"/>
        <dbReference type="ChEBI" id="CHEBI:15980"/>
        <dbReference type="ChEBI" id="CHEBI:57783"/>
        <dbReference type="ChEBI" id="CHEBI:58349"/>
        <dbReference type="EC" id="1.1.1.169"/>
    </reaction>
</comment>
<gene>
    <name evidence="14" type="ORF">BCS93_10650</name>
</gene>
<keyword evidence="11" id="KW-1133">Transmembrane helix</keyword>
<comment type="caution">
    <text evidence="14">The sequence shown here is derived from an EMBL/GenBank/DDBJ whole genome shotgun (WGS) entry which is preliminary data.</text>
</comment>
<feature type="domain" description="Ketopantoate reductase N-terminal" evidence="12">
    <location>
        <begin position="10"/>
        <end position="149"/>
    </location>
</feature>
<evidence type="ECO:0000259" key="12">
    <source>
        <dbReference type="Pfam" id="PF02558"/>
    </source>
</evidence>
<proteinExistence type="inferred from homology"/>
<dbReference type="InterPro" id="IPR013752">
    <property type="entry name" value="KPA_reductase"/>
</dbReference>
<dbReference type="Proteomes" id="UP000235611">
    <property type="component" value="Unassembled WGS sequence"/>
</dbReference>
<evidence type="ECO:0000256" key="10">
    <source>
        <dbReference type="RuleBase" id="RU362068"/>
    </source>
</evidence>
<evidence type="ECO:0000313" key="14">
    <source>
        <dbReference type="EMBL" id="PMP10278.1"/>
    </source>
</evidence>
<evidence type="ECO:0000256" key="1">
    <source>
        <dbReference type="ARBA" id="ARBA00004994"/>
    </source>
</evidence>
<comment type="similarity">
    <text evidence="2 10">Belongs to the ketopantoate reductase family.</text>
</comment>
<feature type="domain" description="Ketopantoate reductase C-terminal" evidence="13">
    <location>
        <begin position="175"/>
        <end position="298"/>
    </location>
</feature>
<dbReference type="Gene3D" id="1.10.1040.10">
    <property type="entry name" value="N-(1-d-carboxylethyl)-l-norvaline Dehydrogenase, domain 2"/>
    <property type="match status" value="1"/>
</dbReference>
<dbReference type="InterPro" id="IPR003710">
    <property type="entry name" value="ApbA"/>
</dbReference>
<name>A0AAP8MWV6_9VIBR</name>
<dbReference type="InterPro" id="IPR050838">
    <property type="entry name" value="Ketopantoate_reductase"/>
</dbReference>
<dbReference type="GO" id="GO:0005737">
    <property type="term" value="C:cytoplasm"/>
    <property type="evidence" value="ECO:0007669"/>
    <property type="project" value="TreeGrafter"/>
</dbReference>
<sequence>MNTLEYGLNICILGAGAIGSLWACYLNNAGRTVSLWTRGSESSLSLSLDDQPAILFPCNQESQLANADLLIVTVKAWQVQSAFKPILSQLKADCSILFSHNGMGAVETILPQMSEHPVFFATTTHGALRKNQQQVLHTGQGQTIIGPLNDKAEVELGSLVQAFNLALPPAHADSNIYQALWNKLAINCCINPLTALRDCRNGELAAKDTLEIIETLCSEISAVITAEGFSCNNAELFARTKQVIEATSKNFSSMHQDIHHNRPTEINYITGYLLERARAHNIDTPMNKNLFEQIKQKEAQNDH</sequence>